<feature type="chain" id="PRO_5016437957" evidence="1">
    <location>
        <begin position="21"/>
        <end position="181"/>
    </location>
</feature>
<sequence length="181" mass="19430">MTRSAIALATTLATTAALYPAVTAVSPRFIWNASASTPIGLYRIDGGVPFSAPDLVAVAPPEPLATLLAERGYLPRGALLLKHIVAGSGQTVCRNLLAISVDGIEVGQALKRDRAGRDLPDWQGCRRIPVGAVFVMNRQVRDSFDGRYFGLLPTDHIVGRAVPLWTDDQGGGRFQWRAPAR</sequence>
<keyword evidence="4" id="KW-1185">Reference proteome</keyword>
<evidence type="ECO:0000259" key="2">
    <source>
        <dbReference type="Pfam" id="PF10502"/>
    </source>
</evidence>
<dbReference type="SUPFAM" id="SSF51306">
    <property type="entry name" value="LexA/Signal peptidase"/>
    <property type="match status" value="1"/>
</dbReference>
<proteinExistence type="predicted"/>
<dbReference type="EMBL" id="QMBP01000008">
    <property type="protein sequence ID" value="RAZ89463.1"/>
    <property type="molecule type" value="Genomic_DNA"/>
</dbReference>
<organism evidence="3 4">
    <name type="scientific">Mesorhizobium hawassense</name>
    <dbReference type="NCBI Taxonomy" id="1209954"/>
    <lineage>
        <taxon>Bacteria</taxon>
        <taxon>Pseudomonadati</taxon>
        <taxon>Pseudomonadota</taxon>
        <taxon>Alphaproteobacteria</taxon>
        <taxon>Hyphomicrobiales</taxon>
        <taxon>Phyllobacteriaceae</taxon>
        <taxon>Mesorhizobium</taxon>
    </lineage>
</organism>
<dbReference type="GO" id="GO:0006465">
    <property type="term" value="P:signal peptide processing"/>
    <property type="evidence" value="ECO:0007669"/>
    <property type="project" value="InterPro"/>
</dbReference>
<dbReference type="InterPro" id="IPR019533">
    <property type="entry name" value="Peptidase_S26"/>
</dbReference>
<evidence type="ECO:0000313" key="4">
    <source>
        <dbReference type="Proteomes" id="UP000251558"/>
    </source>
</evidence>
<dbReference type="Gene3D" id="2.10.109.10">
    <property type="entry name" value="Umud Fragment, subunit A"/>
    <property type="match status" value="1"/>
</dbReference>
<dbReference type="InterPro" id="IPR036286">
    <property type="entry name" value="LexA/Signal_pep-like_sf"/>
</dbReference>
<dbReference type="Pfam" id="PF10502">
    <property type="entry name" value="Peptidase_S26"/>
    <property type="match status" value="1"/>
</dbReference>
<reference evidence="4" key="1">
    <citation type="submission" date="2018-06" db="EMBL/GenBank/DDBJ databases">
        <authorList>
            <person name="Helene L.C."/>
            <person name="Dall'Agnol R."/>
            <person name="Delamuta J.R."/>
            <person name="Hungria M."/>
        </authorList>
    </citation>
    <scope>NUCLEOTIDE SEQUENCE [LARGE SCALE GENOMIC DNA]</scope>
    <source>
        <strain evidence="4">AC99b</strain>
    </source>
</reference>
<dbReference type="OrthoDB" id="5360818at2"/>
<feature type="domain" description="Peptidase S26" evidence="2">
    <location>
        <begin position="7"/>
        <end position="165"/>
    </location>
</feature>
<protein>
    <submittedName>
        <fullName evidence="3">Peptidase S26</fullName>
    </submittedName>
</protein>
<evidence type="ECO:0000256" key="1">
    <source>
        <dbReference type="SAM" id="SignalP"/>
    </source>
</evidence>
<evidence type="ECO:0000313" key="3">
    <source>
        <dbReference type="EMBL" id="RAZ89463.1"/>
    </source>
</evidence>
<keyword evidence="1" id="KW-0732">Signal</keyword>
<dbReference type="RefSeq" id="WP_112098782.1">
    <property type="nucleotide sequence ID" value="NZ_QMBP01000008.1"/>
</dbReference>
<feature type="signal peptide" evidence="1">
    <location>
        <begin position="1"/>
        <end position="20"/>
    </location>
</feature>
<comment type="caution">
    <text evidence="3">The sequence shown here is derived from an EMBL/GenBank/DDBJ whole genome shotgun (WGS) entry which is preliminary data.</text>
</comment>
<dbReference type="Proteomes" id="UP000251558">
    <property type="component" value="Unassembled WGS sequence"/>
</dbReference>
<accession>A0A330HMV1</accession>
<gene>
    <name evidence="3" type="ORF">DPM33_17965</name>
</gene>
<name>A0A330HMV1_9HYPH</name>
<reference evidence="3 4" key="2">
    <citation type="submission" date="2018-07" db="EMBL/GenBank/DDBJ databases">
        <title>Diversity of Mesorhizobium strains in Brazil.</title>
        <authorList>
            <person name="Helene L.C.F."/>
            <person name="Dall'Agnol R."/>
            <person name="Delamuta J.R.M."/>
            <person name="Hungria M."/>
        </authorList>
    </citation>
    <scope>NUCLEOTIDE SEQUENCE [LARGE SCALE GENOMIC DNA]</scope>
    <source>
        <strain evidence="3 4">AC99b</strain>
    </source>
</reference>
<dbReference type="GO" id="GO:0004252">
    <property type="term" value="F:serine-type endopeptidase activity"/>
    <property type="evidence" value="ECO:0007669"/>
    <property type="project" value="InterPro"/>
</dbReference>
<dbReference type="AlphaFoldDB" id="A0A330HMV1"/>